<evidence type="ECO:0000313" key="2">
    <source>
        <dbReference type="Proteomes" id="UP000576225"/>
    </source>
</evidence>
<protein>
    <submittedName>
        <fullName evidence="1">Uncharacterized protein</fullName>
    </submittedName>
</protein>
<gene>
    <name evidence="1" type="ORF">HF882_08770</name>
</gene>
<accession>A0A848AWJ4</accession>
<organism evidence="1 2">
    <name type="scientific">Victivallis vadensis</name>
    <dbReference type="NCBI Taxonomy" id="172901"/>
    <lineage>
        <taxon>Bacteria</taxon>
        <taxon>Pseudomonadati</taxon>
        <taxon>Lentisphaerota</taxon>
        <taxon>Lentisphaeria</taxon>
        <taxon>Victivallales</taxon>
        <taxon>Victivallaceae</taxon>
        <taxon>Victivallis</taxon>
    </lineage>
</organism>
<comment type="caution">
    <text evidence="1">The sequence shown here is derived from an EMBL/GenBank/DDBJ whole genome shotgun (WGS) entry which is preliminary data.</text>
</comment>
<evidence type="ECO:0000313" key="1">
    <source>
        <dbReference type="EMBL" id="NMD86673.1"/>
    </source>
</evidence>
<name>A0A848AWJ4_9BACT</name>
<reference evidence="1 2" key="1">
    <citation type="submission" date="2020-04" db="EMBL/GenBank/DDBJ databases">
        <authorList>
            <person name="Hitch T.C.A."/>
            <person name="Wylensek D."/>
            <person name="Clavel T."/>
        </authorList>
    </citation>
    <scope>NUCLEOTIDE SEQUENCE [LARGE SCALE GENOMIC DNA]</scope>
    <source>
        <strain evidence="1 2">COR2-253-APC-1A</strain>
    </source>
</reference>
<dbReference type="EMBL" id="JABAEW010000013">
    <property type="protein sequence ID" value="NMD86673.1"/>
    <property type="molecule type" value="Genomic_DNA"/>
</dbReference>
<dbReference type="Proteomes" id="UP000576225">
    <property type="component" value="Unassembled WGS sequence"/>
</dbReference>
<sequence length="146" mass="17500">MDKIKLELLRDMEGYIPPLIPVTGDDKSIIISRIFPELHVKDEIAICRQVDSWSFITPIYIIDYENDEDLRFNFHQLLLKEKLSICDYVYISYDSFREIDKVSLSEFCKKFIYYWYPVADDVEIVADDFSWKMLLRHDGCIFLHRT</sequence>
<proteinExistence type="predicted"/>
<dbReference type="AlphaFoldDB" id="A0A848AWJ4"/>
<dbReference type="RefSeq" id="WP_168962311.1">
    <property type="nucleotide sequence ID" value="NZ_JABAEW010000013.1"/>
</dbReference>